<feature type="compositionally biased region" description="Basic residues" evidence="1">
    <location>
        <begin position="87"/>
        <end position="98"/>
    </location>
</feature>
<name>A0A7W7Q5N6_9PSEU</name>
<keyword evidence="3" id="KW-1185">Reference proteome</keyword>
<sequence>MYQDRPRRGLLALLFLGVSLASRPVPDVEAPPGFAFVDAVPRNVLLVHYARQGARGMSQLMAQDVFQVRLTAGNTSTWQQTQAARSPRVRTGRGVRCG</sequence>
<dbReference type="Proteomes" id="UP000520767">
    <property type="component" value="Unassembled WGS sequence"/>
</dbReference>
<comment type="caution">
    <text evidence="2">The sequence shown here is derived from an EMBL/GenBank/DDBJ whole genome shotgun (WGS) entry which is preliminary data.</text>
</comment>
<feature type="region of interest" description="Disordered" evidence="1">
    <location>
        <begin position="78"/>
        <end position="98"/>
    </location>
</feature>
<accession>A0A7W7Q5N6</accession>
<reference evidence="2 3" key="1">
    <citation type="submission" date="2020-08" db="EMBL/GenBank/DDBJ databases">
        <title>Genomic Encyclopedia of Type Strains, Phase III (KMG-III): the genomes of soil and plant-associated and newly described type strains.</title>
        <authorList>
            <person name="Whitman W."/>
        </authorList>
    </citation>
    <scope>NUCLEOTIDE SEQUENCE [LARGE SCALE GENOMIC DNA]</scope>
    <source>
        <strain evidence="2 3">CECT 8960</strain>
    </source>
</reference>
<organism evidence="2 3">
    <name type="scientific">Actinophytocola algeriensis</name>
    <dbReference type="NCBI Taxonomy" id="1768010"/>
    <lineage>
        <taxon>Bacteria</taxon>
        <taxon>Bacillati</taxon>
        <taxon>Actinomycetota</taxon>
        <taxon>Actinomycetes</taxon>
        <taxon>Pseudonocardiales</taxon>
        <taxon>Pseudonocardiaceae</taxon>
    </lineage>
</organism>
<protein>
    <submittedName>
        <fullName evidence="2">Uncharacterized protein</fullName>
    </submittedName>
</protein>
<evidence type="ECO:0000313" key="2">
    <source>
        <dbReference type="EMBL" id="MBB4907449.1"/>
    </source>
</evidence>
<dbReference type="AlphaFoldDB" id="A0A7W7Q5N6"/>
<gene>
    <name evidence="2" type="ORF">FHR82_003691</name>
</gene>
<dbReference type="EMBL" id="JACHJQ010000004">
    <property type="protein sequence ID" value="MBB4907449.1"/>
    <property type="molecule type" value="Genomic_DNA"/>
</dbReference>
<dbReference type="RefSeq" id="WP_184811644.1">
    <property type="nucleotide sequence ID" value="NZ_JACHJQ010000004.1"/>
</dbReference>
<proteinExistence type="predicted"/>
<evidence type="ECO:0000256" key="1">
    <source>
        <dbReference type="SAM" id="MobiDB-lite"/>
    </source>
</evidence>
<evidence type="ECO:0000313" key="3">
    <source>
        <dbReference type="Proteomes" id="UP000520767"/>
    </source>
</evidence>